<dbReference type="GO" id="GO:0006354">
    <property type="term" value="P:DNA-templated transcription elongation"/>
    <property type="evidence" value="ECO:0007669"/>
    <property type="project" value="InterPro"/>
</dbReference>
<dbReference type="AlphaFoldDB" id="A0A511QIC4"/>
<keyword evidence="1" id="KW-0804">Transcription</keyword>
<dbReference type="InterPro" id="IPR006645">
    <property type="entry name" value="NGN-like_dom"/>
</dbReference>
<dbReference type="EMBL" id="BJXJ01000039">
    <property type="protein sequence ID" value="GEM77070.1"/>
    <property type="molecule type" value="Genomic_DNA"/>
</dbReference>
<accession>A0A511QIC4</accession>
<reference evidence="3 4" key="1">
    <citation type="submission" date="2019-07" db="EMBL/GenBank/DDBJ databases">
        <title>Whole genome shotgun sequence of Vibrio sagamiensis NBRC 104589.</title>
        <authorList>
            <person name="Hosoyama A."/>
            <person name="Uohara A."/>
            <person name="Ohji S."/>
            <person name="Ichikawa N."/>
        </authorList>
    </citation>
    <scope>NUCLEOTIDE SEQUENCE [LARGE SCALE GENOMIC DNA]</scope>
    <source>
        <strain evidence="3 4">NBRC 104589</strain>
    </source>
</reference>
<dbReference type="OrthoDB" id="9790639at2"/>
<evidence type="ECO:0000256" key="1">
    <source>
        <dbReference type="ARBA" id="ARBA00023163"/>
    </source>
</evidence>
<evidence type="ECO:0000313" key="3">
    <source>
        <dbReference type="EMBL" id="GEM77070.1"/>
    </source>
</evidence>
<dbReference type="Proteomes" id="UP000321922">
    <property type="component" value="Unassembled WGS sequence"/>
</dbReference>
<dbReference type="InterPro" id="IPR036735">
    <property type="entry name" value="NGN_dom_sf"/>
</dbReference>
<evidence type="ECO:0000313" key="4">
    <source>
        <dbReference type="Proteomes" id="UP000321922"/>
    </source>
</evidence>
<keyword evidence="4" id="KW-1185">Reference proteome</keyword>
<dbReference type="Gene3D" id="3.30.70.940">
    <property type="entry name" value="NusG, N-terminal domain"/>
    <property type="match status" value="1"/>
</dbReference>
<organism evidence="3 4">
    <name type="scientific">Vibrio sagamiensis NBRC 104589</name>
    <dbReference type="NCBI Taxonomy" id="1219064"/>
    <lineage>
        <taxon>Bacteria</taxon>
        <taxon>Pseudomonadati</taxon>
        <taxon>Pseudomonadota</taxon>
        <taxon>Gammaproteobacteria</taxon>
        <taxon>Vibrionales</taxon>
        <taxon>Vibrionaceae</taxon>
        <taxon>Vibrio</taxon>
    </lineage>
</organism>
<dbReference type="Pfam" id="PF02357">
    <property type="entry name" value="NusG"/>
    <property type="match status" value="1"/>
</dbReference>
<comment type="caution">
    <text evidence="3">The sequence shown here is derived from an EMBL/GenBank/DDBJ whole genome shotgun (WGS) entry which is preliminary data.</text>
</comment>
<sequence length="147" mass="17308">MEAWFLLYCDFGKNNNKNLIRLLEGFDVEVFQPMLNISKARKDRPGKFRKKNIPLFENYLFVRFDYSQLRFSQILCLSGVSYFVRSSNQLATIPVECISQLKKASNDVIEGVDYNNCFYSIMCREINSSERIGMMRKLIVYQDVKQL</sequence>
<proteinExistence type="predicted"/>
<gene>
    <name evidence="3" type="ORF">VSA01S_31820</name>
</gene>
<protein>
    <recommendedName>
        <fullName evidence="2">NusG-like N-terminal domain-containing protein</fullName>
    </recommendedName>
</protein>
<dbReference type="SUPFAM" id="SSF82679">
    <property type="entry name" value="N-utilization substance G protein NusG, N-terminal domain"/>
    <property type="match status" value="1"/>
</dbReference>
<dbReference type="RefSeq" id="WP_039983211.1">
    <property type="nucleotide sequence ID" value="NZ_BAOJ01000175.1"/>
</dbReference>
<evidence type="ECO:0000259" key="2">
    <source>
        <dbReference type="Pfam" id="PF02357"/>
    </source>
</evidence>
<name>A0A511QIC4_9VIBR</name>
<feature type="domain" description="NusG-like N-terminal" evidence="2">
    <location>
        <begin position="3"/>
        <end position="101"/>
    </location>
</feature>